<proteinExistence type="predicted"/>
<accession>A0ABV9NQX4</accession>
<protein>
    <submittedName>
        <fullName evidence="1">Uncharacterized protein</fullName>
    </submittedName>
</protein>
<keyword evidence="2" id="KW-1185">Reference proteome</keyword>
<reference evidence="2" key="1">
    <citation type="journal article" date="2019" name="Int. J. Syst. Evol. Microbiol.">
        <title>The Global Catalogue of Microorganisms (GCM) 10K type strain sequencing project: providing services to taxonomists for standard genome sequencing and annotation.</title>
        <authorList>
            <consortium name="The Broad Institute Genomics Platform"/>
            <consortium name="The Broad Institute Genome Sequencing Center for Infectious Disease"/>
            <person name="Wu L."/>
            <person name="Ma J."/>
        </authorList>
    </citation>
    <scope>NUCLEOTIDE SEQUENCE [LARGE SCALE GENOMIC DNA]</scope>
    <source>
        <strain evidence="2">CGMCC 1.13574</strain>
    </source>
</reference>
<evidence type="ECO:0000313" key="1">
    <source>
        <dbReference type="EMBL" id="MFC4729515.1"/>
    </source>
</evidence>
<organism evidence="1 2">
    <name type="scientific">Coralloluteibacterium thermophilum</name>
    <dbReference type="NCBI Taxonomy" id="2707049"/>
    <lineage>
        <taxon>Bacteria</taxon>
        <taxon>Pseudomonadati</taxon>
        <taxon>Pseudomonadota</taxon>
        <taxon>Gammaproteobacteria</taxon>
        <taxon>Lysobacterales</taxon>
        <taxon>Lysobacteraceae</taxon>
        <taxon>Coralloluteibacterium</taxon>
    </lineage>
</organism>
<comment type="caution">
    <text evidence="1">The sequence shown here is derived from an EMBL/GenBank/DDBJ whole genome shotgun (WGS) entry which is preliminary data.</text>
</comment>
<evidence type="ECO:0000313" key="2">
    <source>
        <dbReference type="Proteomes" id="UP001595892"/>
    </source>
</evidence>
<dbReference type="EMBL" id="JBHSGG010000044">
    <property type="protein sequence ID" value="MFC4729515.1"/>
    <property type="molecule type" value="Genomic_DNA"/>
</dbReference>
<gene>
    <name evidence="1" type="ORF">ACFO3Q_15200</name>
</gene>
<sequence>MSVPVDVRAVLSRRASELTQRYGPDNDLMLVLAAVNQLIGACQRATCQCPRGAWRTDEHPLGIHQHDCHLGDIPAALLRVQGRQA</sequence>
<name>A0ABV9NQX4_9GAMM</name>
<dbReference type="Proteomes" id="UP001595892">
    <property type="component" value="Unassembled WGS sequence"/>
</dbReference>
<dbReference type="RefSeq" id="WP_377005566.1">
    <property type="nucleotide sequence ID" value="NZ_JBHSGG010000044.1"/>
</dbReference>